<dbReference type="InterPro" id="IPR020845">
    <property type="entry name" value="AMP-binding_CS"/>
</dbReference>
<dbReference type="SMART" id="SM00827">
    <property type="entry name" value="PKS_AT"/>
    <property type="match status" value="1"/>
</dbReference>
<dbReference type="SUPFAM" id="SSF51735">
    <property type="entry name" value="NAD(P)-binding Rossmann-fold domains"/>
    <property type="match status" value="2"/>
</dbReference>
<dbReference type="InterPro" id="IPR001227">
    <property type="entry name" value="Ac_transferase_dom_sf"/>
</dbReference>
<dbReference type="SUPFAM" id="SSF53335">
    <property type="entry name" value="S-adenosyl-L-methionine-dependent methyltransferases"/>
    <property type="match status" value="1"/>
</dbReference>
<dbReference type="PROSITE" id="PS00606">
    <property type="entry name" value="KS3_1"/>
    <property type="match status" value="1"/>
</dbReference>
<dbReference type="InterPro" id="IPR020841">
    <property type="entry name" value="PKS_Beta-ketoAc_synthase_dom"/>
</dbReference>
<feature type="domain" description="Carrier" evidence="12">
    <location>
        <begin position="2440"/>
        <end position="2516"/>
    </location>
</feature>
<dbReference type="GO" id="GO:0031177">
    <property type="term" value="F:phosphopantetheine binding"/>
    <property type="evidence" value="ECO:0007669"/>
    <property type="project" value="InterPro"/>
</dbReference>
<dbReference type="InterPro" id="IPR049552">
    <property type="entry name" value="PKS_DH_N"/>
</dbReference>
<evidence type="ECO:0000256" key="5">
    <source>
        <dbReference type="ARBA" id="ARBA00022679"/>
    </source>
</evidence>
<feature type="active site" description="Proton acceptor; for dehydratase activity" evidence="10">
    <location>
        <position position="977"/>
    </location>
</feature>
<dbReference type="EMBL" id="RSDZ01000020">
    <property type="protein sequence ID" value="RXG48781.1"/>
    <property type="molecule type" value="Genomic_DNA"/>
</dbReference>
<dbReference type="Pfam" id="PF22621">
    <property type="entry name" value="CurL-like_PKS_C"/>
    <property type="match status" value="1"/>
</dbReference>
<dbReference type="Proteomes" id="UP000288725">
    <property type="component" value="Unassembled WGS sequence"/>
</dbReference>
<dbReference type="InterPro" id="IPR014030">
    <property type="entry name" value="Ketoacyl_synth_N"/>
</dbReference>
<evidence type="ECO:0000256" key="7">
    <source>
        <dbReference type="ARBA" id="ARBA00023002"/>
    </source>
</evidence>
<dbReference type="InterPro" id="IPR020806">
    <property type="entry name" value="PKS_PP-bd"/>
</dbReference>
<dbReference type="SUPFAM" id="SSF52151">
    <property type="entry name" value="FabD/lysophospholipase-like"/>
    <property type="match status" value="1"/>
</dbReference>
<dbReference type="Pfam" id="PF02801">
    <property type="entry name" value="Ketoacyl-synt_C"/>
    <property type="match status" value="1"/>
</dbReference>
<dbReference type="GO" id="GO:0004315">
    <property type="term" value="F:3-oxoacyl-[acyl-carrier-protein] synthase activity"/>
    <property type="evidence" value="ECO:0007669"/>
    <property type="project" value="InterPro"/>
</dbReference>
<dbReference type="SUPFAM" id="SSF55048">
    <property type="entry name" value="Probable ACP-binding domain of malonyl-CoA ACP transacylase"/>
    <property type="match status" value="1"/>
</dbReference>
<name>A0A444S5W2_VERDA</name>
<feature type="domain" description="Carrier" evidence="12">
    <location>
        <begin position="3643"/>
        <end position="3723"/>
    </location>
</feature>
<feature type="domain" description="Ketosynthase family 3 (KS3)" evidence="13">
    <location>
        <begin position="6"/>
        <end position="442"/>
    </location>
</feature>
<dbReference type="InterPro" id="IPR029063">
    <property type="entry name" value="SAM-dependent_MTases_sf"/>
</dbReference>
<dbReference type="Pfam" id="PF14765">
    <property type="entry name" value="PS-DH"/>
    <property type="match status" value="1"/>
</dbReference>
<dbReference type="Pfam" id="PF00501">
    <property type="entry name" value="AMP-binding"/>
    <property type="match status" value="1"/>
</dbReference>
<dbReference type="SUPFAM" id="SSF56801">
    <property type="entry name" value="Acetyl-CoA synthetase-like"/>
    <property type="match status" value="1"/>
</dbReference>
<dbReference type="SMART" id="SM00826">
    <property type="entry name" value="PKS_DH"/>
    <property type="match status" value="1"/>
</dbReference>
<dbReference type="InterPro" id="IPR014043">
    <property type="entry name" value="Acyl_transferase_dom"/>
</dbReference>
<dbReference type="Gene3D" id="3.40.47.10">
    <property type="match status" value="1"/>
</dbReference>
<dbReference type="SMART" id="SM00825">
    <property type="entry name" value="PKS_KS"/>
    <property type="match status" value="1"/>
</dbReference>
<dbReference type="Gene3D" id="3.10.129.110">
    <property type="entry name" value="Polyketide synthase dehydratase"/>
    <property type="match status" value="1"/>
</dbReference>
<feature type="active site" description="Proton donor; for dehydratase activity" evidence="10">
    <location>
        <position position="1172"/>
    </location>
</feature>
<feature type="domain" description="PKS/mFAS DH" evidence="14">
    <location>
        <begin position="944"/>
        <end position="1263"/>
    </location>
</feature>
<evidence type="ECO:0000313" key="15">
    <source>
        <dbReference type="EMBL" id="RXG48781.1"/>
    </source>
</evidence>
<dbReference type="Pfam" id="PF21089">
    <property type="entry name" value="PKS_DH_N"/>
    <property type="match status" value="1"/>
</dbReference>
<dbReference type="Gene3D" id="3.40.50.150">
    <property type="entry name" value="Vaccinia Virus protein VP39"/>
    <property type="match status" value="1"/>
</dbReference>
<dbReference type="Pfam" id="PF08242">
    <property type="entry name" value="Methyltransf_12"/>
    <property type="match status" value="1"/>
</dbReference>
<keyword evidence="4" id="KW-0489">Methyltransferase</keyword>
<dbReference type="InterPro" id="IPR006162">
    <property type="entry name" value="Ppantetheine_attach_site"/>
</dbReference>
<keyword evidence="5" id="KW-0808">Transferase</keyword>
<keyword evidence="1" id="KW-0596">Phosphopantetheine</keyword>
<dbReference type="GO" id="GO:0006633">
    <property type="term" value="P:fatty acid biosynthetic process"/>
    <property type="evidence" value="ECO:0007669"/>
    <property type="project" value="InterPro"/>
</dbReference>
<dbReference type="GO" id="GO:0016874">
    <property type="term" value="F:ligase activity"/>
    <property type="evidence" value="ECO:0007669"/>
    <property type="project" value="UniProtKB-KW"/>
</dbReference>
<dbReference type="FunFam" id="3.40.47.10:FF:000019">
    <property type="entry name" value="Polyketide synthase type I"/>
    <property type="match status" value="1"/>
</dbReference>
<dbReference type="PANTHER" id="PTHR43775">
    <property type="entry name" value="FATTY ACID SYNTHASE"/>
    <property type="match status" value="1"/>
</dbReference>
<dbReference type="Gene3D" id="3.40.50.12780">
    <property type="entry name" value="N-terminal domain of ligase-like"/>
    <property type="match status" value="1"/>
</dbReference>
<dbReference type="PROSITE" id="PS52004">
    <property type="entry name" value="KS3_2"/>
    <property type="match status" value="1"/>
</dbReference>
<dbReference type="InterPro" id="IPR014031">
    <property type="entry name" value="Ketoacyl_synth_C"/>
</dbReference>
<dbReference type="Pfam" id="PF07993">
    <property type="entry name" value="NAD_binding_4"/>
    <property type="match status" value="1"/>
</dbReference>
<sequence length="4123" mass="449363">MENYTSEPIAIVGSACRFPGESSSPSKLWTLLREPRDVLAKIPPVRFDPEGFYNEDGEYHGSSNVKESYMLTEDHRVFDAQFFKIKPVEAHSIDPQQRILMETVYESIEAAGFAMEKMQGSDTAVYVGLMCEEYSNIVAGDVDQLPTYTATATGRSIMSNRISYFFDWHGPCMTIDTACSSSLIAVHQAVETLRNGTSRVAIAAGANLLLSPMGYITESKLHMLSPGSRSRMWDADADGYARGDGVAAVVLKKLSDAIRDGDHIESIIRDTGVNQDGRTTGITMPSSTAQEALIRRTYSKAGLDLTDPFERCQYFEAHGTGTPAGDPIEASAIQKAFFGADNTSVDSNDILYVGSIKTVIGHTEGTAGIAALMKASLAIQHSIIPPNMLFNRLSPAVEPFYKHLEIATAARSWPELPEGIPRRASVNSFGFGGTNAHAIVEQYVPGIWDQPQRSLRSAPSFLPICLSAASEKALFEQARRLSVWLENNSEVSLTDLAWTLATRRSKFQHRWFFSACSVAQLRAKIDKRLGSTYEPINLLPSLKPKILGIFTGQGAQWAAMGRSLIIGSNFVSKIVDCLEVSLSLLPDAPTWSLREELLVGADKSRIAQAALSQPLCTAVQVILVEMLKASGIGFEAVVGHSSGEIGAAYAAGLICAEDAIRIAYYRGLHSSLAKGTKGQKGAMLAVGTSVEDAQEFCAFEEMQGRICVAACNSSSSVTLSGDSDAVKEAESILQDEGRFVRLLRVDTAYHSHHMLPPAGPYVESMRSCHVRVLDDRKGEGLVCSWFSSVREDQEEMKFQTEGLDGEYWRDNMVKPVLFAQALKKAIDTKGPFDLAFEVGPHPALQGPALQTIQEVQGNRIPYTGVLSRGVDDVESFADALGYLWSHLSPNSDLLQLESFDATMSGEQQPNVIKNLPPYAFDHDRVYWRESRLVKATRTRKTPYHDLLGVCCPDGTDPTLLRWKNLLSPKEIPWLGGHMVQGQIIFPAAGYLSMAIDACRILVARRGETLAIKGMDILDFVIGKGIIFDDRSLGVETLLTLTLDEEYDENARSINGTIRFYAGLANSDVSSLPLRCSCRVHLNLEDGALISDIVEGSTSLPLLPPRSEQLVNGVNVDAKQFYANLAEVGYEYSGLFQGLSELKRTLDAGTGVIANPARQDPLRSPTVHPAMIDCTIQAVLLAFCFPGDGKLYALHVPTKIRRVSIDLPLLERETLGVGQLPVDSIVDSNGTVSGDAHLFAKDGETAMIQMHGIEVVPLTPPTPEQDAQLFWAYELGVAQPDGNLMVKGRRATDADYELAEVAERICYHYLKNLLAELTPEDIEKSAWHHKRLVNFARKTLGELRSGQDPHTNPHWYDDTDEDIAALMYRFRHKVEMKLVGAVGRNLAAAVRGETSILEHMMEDNVLHDFYAQCLGFDENSHFLAEAVSQITHRFPHMNIIEVGAGTGGATKIIIPHLGNSFSSYTFTDISGGFFPKAREVFSRFDDRMDFRVLDAEKDVVEQGFVEHSYDVVVASLVLHATRDLYETMRNVRRLLKPGGYVVMLELTNVRPIRTTFAMSGLPGWWLGDAHDGREFSPCVSASHWNTVLQKTGFSTVDAVTPDLDPEPWPFNVLVAQALDDRVTSLRRPLSAPCPATPAAELIILGGTKLQSSLLAGEVEPLVSQWFKAVRHVSTPEDLLQIDMAPMSTVLSLTDLDSPVFKGVTEDRLEAMKRLIERSRNVVWVTRDARAGGDPYMNMTIGWARTALEEMPQLRLQFLDFTDNAKMRAELVAQELLRLQILEQWSPVDDGDQLLWSIEPEIVIEEGDRILIPRLRASKERNDRYNSTRRTVLTEVDLQSTRVVVDRLSGGNYELREEQHAVGQHLLVDGDDRVAIEVLHSLLLPLKLSESVAFYASVGMNKGAGKTALTLSKSLHSSLELPKSWVFPMDDTEPTPQLLARFAGAIIASRIVDFAESTSATKLIAHNIPPFVAKALSAQAEAEGITVIQTRTGGVVTEDASDIVEIHPRTSELTLSYVLPTDAHLLVDLSGVSDSSPNSNSIGNMISAVVGKNGFTLTSADLVETDAIEQRTYKAGHFSKLSRISSIISELSFKPTTGDIPVNIVSLSELPTLSAPLSLDTALTWAASGPQTMVSVKAENVDKRFSFRPDRTYLLVGLSGQMGKSICTWMVRHGAKYVVLTSRQPVVDEGWLRKVKALGGTGVQFIANDVTDKSSVAKLVSVIRETMPPLAGFANGAMVLQDTPIRDMTAEVLNRVLCPKVDGSRHLDDLLADEQLDFAIFFSSMASVLGNHGQSNYTAANLFMNGLAARRRRRGQPASVIAIGSVIGIGYMARELTQKEILRIKERGYTPLSEREVHQLFCEGILAGRPRSDDNSWAAPSPEVVCGVRIAQPGEERPIRWMANPMVGHAVIKRINNKKEEDGSSTTMPVKASLLFVKTKEAAFAVIRDAFVTRLQGMLQSDSALELHLAADELGVDSLVAVDIRSWFLRELQVDLPVLKILGGASVGDMLEFALDNMSSDLMPNVDATSPFNLANVEEMKAEATAPPLANGQPGIDTEKLEVPTGGPPPVLVSYSEDSSSDGGSRGDLTSSAESNESGINGELTPLSTPGLELGPIINADSIHQLDKTRNVAVAATVARTEPMSFGQSRFWFLQQYLETKTAFNIATTMAIQGDLRVQDLARAVLKVGQHHESLRTKFTLDEQGRPVQKVMAKSKLELQHRTISGPVEAQEEYQRMVTHVYSLETGDTMQISVLSDSTNGQRTHYLTIGYHHINMDGISLGVLLSDLHKAYHGARLTPSLQFPDFSTRQRSLIASGDMKTELAFWKAEFDTLPPVLPVLPFSLTKTRRALVHYDAHKVDVRVSGRVAAQIKDVVKTHRVSPFHVYLATFRALLSRLVGAGGGDDLVIGMADANRTERGAQEAIGMYLNLLPLRFQSPISTQSFAAAIKEAQSKVRKALAHSRVPFDVLLEELQPPRSSDASPLFQVFIDYRQPLGDSSRVFGCKVVSEEYVRGDTAYDVVVDIIDTTRGDAHVQFTVPKLLYSSEDAGVLSRTFMDLLDEFTKQPGVGLTEVPLYSEKEVKKSIELGRGPAVEAEWSSIPLRIQDIMAIHVNNVAVRDGHGQSLTYDQLGSKVKDVAQALSDAGVTSGSVVTVLQQPRADWAVSVLAILQLDAVYVPLDVRLPLQRLALIINDSKPLAILFHTETKGVIDSLGEVGIDLATKAINIEDCASRLDHQLRGSTSADADRPAFILYTSGSTGAPKGVVLKQSNLLNQVEATVREYGIKPEWTILQQTAHTFDLSMFQLLLAVTSGASLYIVPRHLRGDPLALTRVIAAENITFTCTTPSEYSSWLHSGDRSALLQSQWQKAVSCGETLTTAVQAAFRSLSKPDLSVINAYGPCEVTFVSHGIELDYMSNLAQESAIPIGKTLPNFSTYVLDESLRPLPVGVVGQIAIGGASVAQGYLGQPKLTLQSFVVNTFATERDIAKGWTTMYLTGDRGALRSDGSLLWASRMTGQTQIKLRGMRFDLQDVEANLIAAAKGSIADAVVSLRGGEDGLTESHFLVAHVSFATDRVPQDPEAFCRNLVAELPLSAHMKPSLIVPLREMPLTISSKIDRSAIQQLSLPSAPAATEESDVLSIALHLHHLSEPERQMYLLWQSLLPAEVLRSKPIVSQSDFFGAGGDSLLLARLQTAIKDKFNITIPLIKLFDTSTLGGMAAQIDGAATVAAMSQSSTLVDWQEQTKPAPVPVNEADESALDHGCPPRNIVLTGATGFLGRSILGQLLTQPSVQRVDCIAVRDASTRDLPAIFHDPRVHVYDGDLSRPNLGLSPFNASAIFGRADAVIHNAADVSFLKSYTSLRPVNVESTKTITSLVLPRRTPLHFVSTAGVAHLVPAQSRGQLGGVGEVSVAGSTPPQDGSDGYVATKWAGERFLERTQSLLLAEDKRPLPLWIHRPSSVMGEGASETDLMTNVLKYSIALQALPIIGGSSSNPQRGASTETSESFLDFVDVDTAARSVVRCVVAEGGAGWAPEQIRYSYHSGEYIIPLQALMAAESEGDPSVTATQAQGLVDGFGVLPLAEWTERAKAAGMNDLVVALLTGAVGDAGNSLLDGQIMFPRLLKGAV</sequence>
<dbReference type="InterPro" id="IPR016036">
    <property type="entry name" value="Malonyl_transacylase_ACP-bd"/>
</dbReference>
<dbReference type="PROSITE" id="PS00455">
    <property type="entry name" value="AMP_BINDING"/>
    <property type="match status" value="1"/>
</dbReference>
<evidence type="ECO:0000256" key="1">
    <source>
        <dbReference type="ARBA" id="ARBA00022450"/>
    </source>
</evidence>
<dbReference type="InterPro" id="IPR013968">
    <property type="entry name" value="PKS_KR"/>
</dbReference>
<evidence type="ECO:0000256" key="8">
    <source>
        <dbReference type="ARBA" id="ARBA00023268"/>
    </source>
</evidence>
<dbReference type="InterPro" id="IPR001242">
    <property type="entry name" value="Condensation_dom"/>
</dbReference>
<dbReference type="CDD" id="cd19532">
    <property type="entry name" value="C_PKS-NRPS"/>
    <property type="match status" value="1"/>
</dbReference>
<evidence type="ECO:0000256" key="9">
    <source>
        <dbReference type="ARBA" id="ARBA00029443"/>
    </source>
</evidence>
<protein>
    <recommendedName>
        <fullName evidence="17">Polyketide synthase</fullName>
    </recommendedName>
</protein>
<dbReference type="Pfam" id="PF00668">
    <property type="entry name" value="Condensation"/>
    <property type="match status" value="1"/>
</dbReference>
<organism evidence="15 16">
    <name type="scientific">Verticillium dahliae</name>
    <name type="common">Verticillium wilt</name>
    <dbReference type="NCBI Taxonomy" id="27337"/>
    <lineage>
        <taxon>Eukaryota</taxon>
        <taxon>Fungi</taxon>
        <taxon>Dikarya</taxon>
        <taxon>Ascomycota</taxon>
        <taxon>Pezizomycotina</taxon>
        <taxon>Sordariomycetes</taxon>
        <taxon>Hypocreomycetidae</taxon>
        <taxon>Glomerellales</taxon>
        <taxon>Plectosphaerellaceae</taxon>
        <taxon>Verticillium</taxon>
    </lineage>
</organism>
<dbReference type="SUPFAM" id="SSF52777">
    <property type="entry name" value="CoA-dependent acyltransferases"/>
    <property type="match status" value="2"/>
</dbReference>
<dbReference type="Pfam" id="PF00109">
    <property type="entry name" value="ketoacyl-synt"/>
    <property type="match status" value="1"/>
</dbReference>
<evidence type="ECO:0000256" key="4">
    <source>
        <dbReference type="ARBA" id="ARBA00022603"/>
    </source>
</evidence>
<dbReference type="Pfam" id="PF08659">
    <property type="entry name" value="KR"/>
    <property type="match status" value="1"/>
</dbReference>
<dbReference type="GO" id="GO:0009403">
    <property type="term" value="P:toxin biosynthetic process"/>
    <property type="evidence" value="ECO:0007669"/>
    <property type="project" value="UniProtKB-ARBA"/>
</dbReference>
<dbReference type="InterPro" id="IPR020807">
    <property type="entry name" value="PKS_DH"/>
</dbReference>
<keyword evidence="8" id="KW-0511">Multifunctional enzyme</keyword>
<dbReference type="SMR" id="A0A444S5W2"/>
<dbReference type="InterPro" id="IPR016035">
    <property type="entry name" value="Acyl_Trfase/lysoPLipase"/>
</dbReference>
<dbReference type="Gene3D" id="3.30.559.30">
    <property type="entry name" value="Nonribosomal peptide synthetase, condensation domain"/>
    <property type="match status" value="1"/>
</dbReference>
<dbReference type="InterPro" id="IPR036736">
    <property type="entry name" value="ACP-like_sf"/>
</dbReference>
<reference evidence="15 16" key="1">
    <citation type="submission" date="2018-12" db="EMBL/GenBank/DDBJ databases">
        <title>Genome of Verticillium dahliae isolate Getta Getta.</title>
        <authorList>
            <person name="Gardiner D.M."/>
        </authorList>
    </citation>
    <scope>NUCLEOTIDE SEQUENCE [LARGE SCALE GENOMIC DNA]</scope>
    <source>
        <strain evidence="15 16">Getta Getta</strain>
    </source>
</reference>
<dbReference type="Gene3D" id="3.40.366.10">
    <property type="entry name" value="Malonyl-Coenzyme A Acyl Carrier Protein, domain 2"/>
    <property type="match status" value="1"/>
</dbReference>
<dbReference type="GO" id="GO:0004312">
    <property type="term" value="F:fatty acid synthase activity"/>
    <property type="evidence" value="ECO:0007669"/>
    <property type="project" value="TreeGrafter"/>
</dbReference>
<dbReference type="InterPro" id="IPR016039">
    <property type="entry name" value="Thiolase-like"/>
</dbReference>
<keyword evidence="7" id="KW-0560">Oxidoreductase</keyword>
<dbReference type="GO" id="GO:0032259">
    <property type="term" value="P:methylation"/>
    <property type="evidence" value="ECO:0007669"/>
    <property type="project" value="UniProtKB-KW"/>
</dbReference>
<proteinExistence type="inferred from homology"/>
<dbReference type="InterPro" id="IPR013120">
    <property type="entry name" value="FAR_NAD-bd"/>
</dbReference>
<dbReference type="CDD" id="cd00833">
    <property type="entry name" value="PKS"/>
    <property type="match status" value="1"/>
</dbReference>
<evidence type="ECO:0000313" key="16">
    <source>
        <dbReference type="Proteomes" id="UP000288725"/>
    </source>
</evidence>
<dbReference type="Gene3D" id="3.40.50.720">
    <property type="entry name" value="NAD(P)-binding Rossmann-like Domain"/>
    <property type="match status" value="3"/>
</dbReference>
<dbReference type="InterPro" id="IPR045851">
    <property type="entry name" value="AMP-bd_C_sf"/>
</dbReference>
<keyword evidence="2" id="KW-0597">Phosphoprotein</keyword>
<dbReference type="GO" id="GO:0008168">
    <property type="term" value="F:methyltransferase activity"/>
    <property type="evidence" value="ECO:0007669"/>
    <property type="project" value="UniProtKB-KW"/>
</dbReference>
<evidence type="ECO:0008006" key="17">
    <source>
        <dbReference type="Google" id="ProtNLM"/>
    </source>
</evidence>
<dbReference type="GO" id="GO:0016491">
    <property type="term" value="F:oxidoreductase activity"/>
    <property type="evidence" value="ECO:0007669"/>
    <property type="project" value="UniProtKB-KW"/>
</dbReference>
<dbReference type="InterPro" id="IPR049551">
    <property type="entry name" value="PKS_DH_C"/>
</dbReference>
<accession>A0A444S5W2</accession>
<dbReference type="InterPro" id="IPR023213">
    <property type="entry name" value="CAT-like_dom_sf"/>
</dbReference>
<dbReference type="InterPro" id="IPR049900">
    <property type="entry name" value="PKS_mFAS_DH"/>
</dbReference>
<feature type="region of interest" description="N-terminal hotdog fold" evidence="10">
    <location>
        <begin position="944"/>
        <end position="1086"/>
    </location>
</feature>
<dbReference type="Gene3D" id="3.30.70.3290">
    <property type="match status" value="1"/>
</dbReference>
<feature type="region of interest" description="C-terminal hotdog fold" evidence="10">
    <location>
        <begin position="1112"/>
        <end position="1263"/>
    </location>
</feature>
<evidence type="ECO:0000256" key="11">
    <source>
        <dbReference type="SAM" id="MobiDB-lite"/>
    </source>
</evidence>
<dbReference type="InterPro" id="IPR036291">
    <property type="entry name" value="NAD(P)-bd_dom_sf"/>
</dbReference>
<evidence type="ECO:0000259" key="12">
    <source>
        <dbReference type="PROSITE" id="PS50075"/>
    </source>
</evidence>
<dbReference type="PROSITE" id="PS52019">
    <property type="entry name" value="PKS_MFAS_DH"/>
    <property type="match status" value="1"/>
</dbReference>
<dbReference type="PANTHER" id="PTHR43775:SF20">
    <property type="entry name" value="HYBRID PKS-NRPS SYNTHETASE APDA"/>
    <property type="match status" value="1"/>
</dbReference>
<dbReference type="SMART" id="SM00822">
    <property type="entry name" value="PKS_KR"/>
    <property type="match status" value="1"/>
</dbReference>
<feature type="region of interest" description="Disordered" evidence="11">
    <location>
        <begin position="2543"/>
        <end position="2604"/>
    </location>
</feature>
<dbReference type="InterPro" id="IPR013217">
    <property type="entry name" value="Methyltransf_12"/>
</dbReference>
<keyword evidence="3" id="KW-0436">Ligase</keyword>
<dbReference type="CDD" id="cd05930">
    <property type="entry name" value="A_NRPS"/>
    <property type="match status" value="1"/>
</dbReference>
<dbReference type="InterPro" id="IPR009081">
    <property type="entry name" value="PP-bd_ACP"/>
</dbReference>
<dbReference type="PROSITE" id="PS50075">
    <property type="entry name" value="CARRIER"/>
    <property type="match status" value="2"/>
</dbReference>
<dbReference type="InterPro" id="IPR018201">
    <property type="entry name" value="Ketoacyl_synth_AS"/>
</dbReference>
<dbReference type="InterPro" id="IPR042099">
    <property type="entry name" value="ANL_N_sf"/>
</dbReference>
<evidence type="ECO:0000259" key="13">
    <source>
        <dbReference type="PROSITE" id="PS52004"/>
    </source>
</evidence>
<dbReference type="Gene3D" id="3.30.559.10">
    <property type="entry name" value="Chloramphenicol acetyltransferase-like domain"/>
    <property type="match status" value="1"/>
</dbReference>
<dbReference type="CDD" id="cd02440">
    <property type="entry name" value="AdoMet_MTases"/>
    <property type="match status" value="1"/>
</dbReference>
<dbReference type="PROSITE" id="PS00012">
    <property type="entry name" value="PHOSPHOPANTETHEINE"/>
    <property type="match status" value="1"/>
</dbReference>
<gene>
    <name evidence="15" type="ORF">VDGE_07928</name>
</gene>
<dbReference type="InterPro" id="IPR050091">
    <property type="entry name" value="PKS_NRPS_Biosynth_Enz"/>
</dbReference>
<dbReference type="Gene3D" id="1.10.1200.10">
    <property type="entry name" value="ACP-like"/>
    <property type="match status" value="1"/>
</dbReference>
<evidence type="ECO:0000259" key="14">
    <source>
        <dbReference type="PROSITE" id="PS52019"/>
    </source>
</evidence>
<evidence type="ECO:0000256" key="6">
    <source>
        <dbReference type="ARBA" id="ARBA00022737"/>
    </source>
</evidence>
<dbReference type="InterPro" id="IPR000873">
    <property type="entry name" value="AMP-dep_synth/lig_dom"/>
</dbReference>
<dbReference type="InterPro" id="IPR042104">
    <property type="entry name" value="PKS_dehydratase_sf"/>
</dbReference>
<dbReference type="InterPro" id="IPR057326">
    <property type="entry name" value="KR_dom"/>
</dbReference>
<evidence type="ECO:0000256" key="10">
    <source>
        <dbReference type="PROSITE-ProRule" id="PRU01363"/>
    </source>
</evidence>
<comment type="similarity">
    <text evidence="9">In the C-terminal section; belongs to the NRP synthetase family.</text>
</comment>
<evidence type="ECO:0000256" key="2">
    <source>
        <dbReference type="ARBA" id="ARBA00022553"/>
    </source>
</evidence>
<dbReference type="Pfam" id="PF00550">
    <property type="entry name" value="PP-binding"/>
    <property type="match status" value="1"/>
</dbReference>
<dbReference type="Gene3D" id="3.30.300.30">
    <property type="match status" value="1"/>
</dbReference>
<keyword evidence="6" id="KW-0677">Repeat</keyword>
<dbReference type="SMART" id="SM00823">
    <property type="entry name" value="PKS_PP"/>
    <property type="match status" value="2"/>
</dbReference>
<comment type="caution">
    <text evidence="15">The sequence shown here is derived from an EMBL/GenBank/DDBJ whole genome shotgun (WGS) entry which is preliminary data.</text>
</comment>
<feature type="compositionally biased region" description="Low complexity" evidence="11">
    <location>
        <begin position="2572"/>
        <end position="2590"/>
    </location>
</feature>
<evidence type="ECO:0000256" key="3">
    <source>
        <dbReference type="ARBA" id="ARBA00022598"/>
    </source>
</evidence>
<dbReference type="SUPFAM" id="SSF47336">
    <property type="entry name" value="ACP-like"/>
    <property type="match status" value="2"/>
</dbReference>
<dbReference type="Pfam" id="PF00698">
    <property type="entry name" value="Acyl_transf_1"/>
    <property type="match status" value="1"/>
</dbReference>
<dbReference type="SUPFAM" id="SSF53901">
    <property type="entry name" value="Thiolase-like"/>
    <property type="match status" value="1"/>
</dbReference>